<dbReference type="OrthoDB" id="7464898at2759"/>
<dbReference type="KEGG" id="fas:105270365"/>
<name>A0A0C9QI37_9HYME</name>
<dbReference type="RefSeq" id="XP_011309551.1">
    <property type="nucleotide sequence ID" value="XM_011311249.1"/>
</dbReference>
<accession>A0A9R1THJ3</accession>
<evidence type="ECO:0000313" key="5">
    <source>
        <dbReference type="RefSeq" id="XP_011309550.1"/>
    </source>
</evidence>
<dbReference type="Proteomes" id="UP000694866">
    <property type="component" value="Unplaced"/>
</dbReference>
<feature type="chain" id="PRO_5044541461" evidence="2">
    <location>
        <begin position="22"/>
        <end position="134"/>
    </location>
</feature>
<accession>A0A0C9QI37</accession>
<proteinExistence type="predicted"/>
<feature type="region of interest" description="Disordered" evidence="1">
    <location>
        <begin position="80"/>
        <end position="109"/>
    </location>
</feature>
<keyword evidence="4" id="KW-1185">Reference proteome</keyword>
<feature type="signal peptide" evidence="2">
    <location>
        <begin position="1"/>
        <end position="21"/>
    </location>
</feature>
<sequence length="134" mass="14843">MTMSLVTVIFMVTLIVTTTVARVLPKRSLSDNLSESYDYEDYPGKQEQYPVATKRAALLLDRLMVALQKAVDEQGIGDSRGGRDILRSKSRLGGTIGSQSGPSKSGMDLQRRGPVNGSVYWRCYFNAVTCFKKK</sequence>
<evidence type="ECO:0000256" key="1">
    <source>
        <dbReference type="SAM" id="MobiDB-lite"/>
    </source>
</evidence>
<accession>A0A9R1U595</accession>
<organism evidence="3">
    <name type="scientific">Fopius arisanus</name>
    <dbReference type="NCBI Taxonomy" id="64838"/>
    <lineage>
        <taxon>Eukaryota</taxon>
        <taxon>Metazoa</taxon>
        <taxon>Ecdysozoa</taxon>
        <taxon>Arthropoda</taxon>
        <taxon>Hexapoda</taxon>
        <taxon>Insecta</taxon>
        <taxon>Pterygota</taxon>
        <taxon>Neoptera</taxon>
        <taxon>Endopterygota</taxon>
        <taxon>Hymenoptera</taxon>
        <taxon>Apocrita</taxon>
        <taxon>Ichneumonoidea</taxon>
        <taxon>Braconidae</taxon>
        <taxon>Opiinae</taxon>
        <taxon>Fopius</taxon>
    </lineage>
</organism>
<reference evidence="5 6" key="2">
    <citation type="submission" date="2025-04" db="UniProtKB">
        <authorList>
            <consortium name="RefSeq"/>
        </authorList>
    </citation>
    <scope>IDENTIFICATION</scope>
    <source>
        <strain evidence="5 6">USDA-PBARC FA_bdor</strain>
        <tissue evidence="5 6">Whole organism</tissue>
    </source>
</reference>
<evidence type="ECO:0000256" key="2">
    <source>
        <dbReference type="SAM" id="SignalP"/>
    </source>
</evidence>
<protein>
    <submittedName>
        <fullName evidence="3">GalT protein</fullName>
    </submittedName>
    <submittedName>
        <fullName evidence="5 6">Uncharacterized protein AstCC</fullName>
    </submittedName>
</protein>
<dbReference type="EMBL" id="GBYB01014368">
    <property type="protein sequence ID" value="JAG84135.1"/>
    <property type="molecule type" value="Transcribed_RNA"/>
</dbReference>
<dbReference type="CTD" id="34538"/>
<gene>
    <name evidence="3" type="primary">galT</name>
    <name evidence="5 6" type="synonym">AstCC</name>
    <name evidence="3" type="ORF">g.3570</name>
</gene>
<dbReference type="GeneID" id="105270365"/>
<evidence type="ECO:0000313" key="3">
    <source>
        <dbReference type="EMBL" id="JAG84135.1"/>
    </source>
</evidence>
<dbReference type="RefSeq" id="XP_011309550.1">
    <property type="nucleotide sequence ID" value="XM_011311248.1"/>
</dbReference>
<reference evidence="3" key="1">
    <citation type="submission" date="2015-01" db="EMBL/GenBank/DDBJ databases">
        <title>Transcriptome Assembly of Fopius arisanus.</title>
        <authorList>
            <person name="Geib S."/>
        </authorList>
    </citation>
    <scope>NUCLEOTIDE SEQUENCE</scope>
</reference>
<dbReference type="AlphaFoldDB" id="A0A0C9QI37"/>
<evidence type="ECO:0000313" key="6">
    <source>
        <dbReference type="RefSeq" id="XP_011309551.1"/>
    </source>
</evidence>
<evidence type="ECO:0000313" key="4">
    <source>
        <dbReference type="Proteomes" id="UP000694866"/>
    </source>
</evidence>
<keyword evidence="2" id="KW-0732">Signal</keyword>